<evidence type="ECO:0000256" key="2">
    <source>
        <dbReference type="ARBA" id="ARBA00023136"/>
    </source>
</evidence>
<evidence type="ECO:0000313" key="4">
    <source>
        <dbReference type="Proteomes" id="UP000440096"/>
    </source>
</evidence>
<organism evidence="3 4">
    <name type="scientific">Amycolatopsis pithecellobii</name>
    <dbReference type="NCBI Taxonomy" id="664692"/>
    <lineage>
        <taxon>Bacteria</taxon>
        <taxon>Bacillati</taxon>
        <taxon>Actinomycetota</taxon>
        <taxon>Actinomycetes</taxon>
        <taxon>Pseudonocardiales</taxon>
        <taxon>Pseudonocardiaceae</taxon>
        <taxon>Amycolatopsis</taxon>
    </lineage>
</organism>
<evidence type="ECO:0008006" key="5">
    <source>
        <dbReference type="Google" id="ProtNLM"/>
    </source>
</evidence>
<name>A0A6N7Z1R4_9PSEU</name>
<keyword evidence="4" id="KW-1185">Reference proteome</keyword>
<dbReference type="PANTHER" id="PTHR37042:SF4">
    <property type="entry name" value="OUTER MEMBRANE PROTEIN RV1973"/>
    <property type="match status" value="1"/>
</dbReference>
<comment type="subcellular location">
    <subcellularLocation>
        <location evidence="1">Membrane</location>
    </subcellularLocation>
</comment>
<dbReference type="EMBL" id="WMBA01000006">
    <property type="protein sequence ID" value="MTD53534.1"/>
    <property type="molecule type" value="Genomic_DNA"/>
</dbReference>
<evidence type="ECO:0000256" key="1">
    <source>
        <dbReference type="ARBA" id="ARBA00004370"/>
    </source>
</evidence>
<dbReference type="PANTHER" id="PTHR37042">
    <property type="entry name" value="OUTER MEMBRANE PROTEIN RV1973"/>
    <property type="match status" value="1"/>
</dbReference>
<accession>A0A6N7Z1R4</accession>
<dbReference type="GO" id="GO:0016020">
    <property type="term" value="C:membrane"/>
    <property type="evidence" value="ECO:0007669"/>
    <property type="project" value="UniProtKB-SubCell"/>
</dbReference>
<dbReference type="AlphaFoldDB" id="A0A6N7Z1R4"/>
<gene>
    <name evidence="3" type="ORF">GKO32_05995</name>
</gene>
<evidence type="ECO:0000313" key="3">
    <source>
        <dbReference type="EMBL" id="MTD53534.1"/>
    </source>
</evidence>
<comment type="caution">
    <text evidence="3">The sequence shown here is derived from an EMBL/GenBank/DDBJ whole genome shotgun (WGS) entry which is preliminary data.</text>
</comment>
<sequence length="158" mass="16203">MAALLGLIVLAAGFAVFAGLRAGALHGGNRAVADIPATAAVSDQIGADIKAIFSYDYANLARTERAAASMLVDDAVGQYQAGYASARQQAVGQKLVRTTTVNSIAVADLQGDSAKLLVFVDQQTLTTSSNQQSSTSAALSVKARKVDGAWKIASMTAL</sequence>
<proteinExistence type="predicted"/>
<dbReference type="RefSeq" id="WP_154755878.1">
    <property type="nucleotide sequence ID" value="NZ_WMBA01000006.1"/>
</dbReference>
<protein>
    <recommendedName>
        <fullName evidence="5">Mce-associated membrane protein</fullName>
    </recommendedName>
</protein>
<dbReference type="OrthoDB" id="5192320at2"/>
<dbReference type="Proteomes" id="UP000440096">
    <property type="component" value="Unassembled WGS sequence"/>
</dbReference>
<reference evidence="3 4" key="1">
    <citation type="submission" date="2019-11" db="EMBL/GenBank/DDBJ databases">
        <title>Draft genome of Amycolatopsis RM579.</title>
        <authorList>
            <person name="Duangmal K."/>
            <person name="Mingma R."/>
        </authorList>
    </citation>
    <scope>NUCLEOTIDE SEQUENCE [LARGE SCALE GENOMIC DNA]</scope>
    <source>
        <strain evidence="3 4">RM579</strain>
    </source>
</reference>
<keyword evidence="2" id="KW-0472">Membrane</keyword>